<reference evidence="5 6" key="1">
    <citation type="journal article" date="2015" name="Stand. Genomic Sci.">
        <title>Genomic Encyclopedia of Bacterial and Archaeal Type Strains, Phase III: the genomes of soil and plant-associated and newly described type strains.</title>
        <authorList>
            <person name="Whitman W.B."/>
            <person name="Woyke T."/>
            <person name="Klenk H.P."/>
            <person name="Zhou Y."/>
            <person name="Lilburn T.G."/>
            <person name="Beck B.J."/>
            <person name="De Vos P."/>
            <person name="Vandamme P."/>
            <person name="Eisen J.A."/>
            <person name="Garrity G."/>
            <person name="Hugenholtz P."/>
            <person name="Kyrpides N.C."/>
        </authorList>
    </citation>
    <scope>NUCLEOTIDE SEQUENCE [LARGE SCALE GENOMIC DNA]</scope>
    <source>
        <strain evidence="5 6">CGMCC 1.10116</strain>
    </source>
</reference>
<accession>A0A562QM14</accession>
<dbReference type="PROSITE" id="PS50893">
    <property type="entry name" value="ABC_TRANSPORTER_2"/>
    <property type="match status" value="1"/>
</dbReference>
<dbReference type="Gene3D" id="3.40.50.300">
    <property type="entry name" value="P-loop containing nucleotide triphosphate hydrolases"/>
    <property type="match status" value="1"/>
</dbReference>
<organism evidence="5 6">
    <name type="scientific">Halalkalibacter nanhaiisediminis</name>
    <dbReference type="NCBI Taxonomy" id="688079"/>
    <lineage>
        <taxon>Bacteria</taxon>
        <taxon>Bacillati</taxon>
        <taxon>Bacillota</taxon>
        <taxon>Bacilli</taxon>
        <taxon>Bacillales</taxon>
        <taxon>Bacillaceae</taxon>
        <taxon>Halalkalibacter</taxon>
    </lineage>
</organism>
<dbReference type="InterPro" id="IPR017871">
    <property type="entry name" value="ABC_transporter-like_CS"/>
</dbReference>
<sequence length="263" mass="30274">MSIGKGNSIILRLESLFFQYPTLHKEIIHNLNLDIKRGEIITFMAPSGTGKSTIFRLITGLEQPTSGSIYIDGLKSDNKNQKIGYMPQQDLLFKWRTILENVILPLELKGLSKKKRERIGRERMEIFGLSGTEKSYPHQLSGGMRQRANFLRATLSGESILLLDEPFSSLDAMTRLSMQKWLLEQWGRQVDHQPTLIFVSHDIDEALFLSDRVIVFTHSPLSTYKIVDVPFKRPRNHDQLLTSDGIRLKREIMACFDWKVQKS</sequence>
<dbReference type="GO" id="GO:0005524">
    <property type="term" value="F:ATP binding"/>
    <property type="evidence" value="ECO:0007669"/>
    <property type="project" value="UniProtKB-KW"/>
</dbReference>
<dbReference type="InterPro" id="IPR050166">
    <property type="entry name" value="ABC_transporter_ATP-bind"/>
</dbReference>
<keyword evidence="1" id="KW-0813">Transport</keyword>
<evidence type="ECO:0000313" key="5">
    <source>
        <dbReference type="EMBL" id="TWI57792.1"/>
    </source>
</evidence>
<dbReference type="AlphaFoldDB" id="A0A562QM14"/>
<dbReference type="EMBL" id="VLKZ01000003">
    <property type="protein sequence ID" value="TWI57792.1"/>
    <property type="molecule type" value="Genomic_DNA"/>
</dbReference>
<dbReference type="PROSITE" id="PS00211">
    <property type="entry name" value="ABC_TRANSPORTER_1"/>
    <property type="match status" value="1"/>
</dbReference>
<protein>
    <submittedName>
        <fullName evidence="5">Putative hydroxymethylpyrimidine transport system ATP-binding protein</fullName>
    </submittedName>
</protein>
<evidence type="ECO:0000256" key="2">
    <source>
        <dbReference type="ARBA" id="ARBA00022741"/>
    </source>
</evidence>
<gene>
    <name evidence="5" type="ORF">IQ10_01120</name>
</gene>
<name>A0A562QM14_9BACI</name>
<dbReference type="RefSeq" id="WP_144449493.1">
    <property type="nucleotide sequence ID" value="NZ_VLKZ01000003.1"/>
</dbReference>
<feature type="domain" description="ABC transporter" evidence="4">
    <location>
        <begin position="11"/>
        <end position="243"/>
    </location>
</feature>
<dbReference type="Pfam" id="PF00005">
    <property type="entry name" value="ABC_tran"/>
    <property type="match status" value="1"/>
</dbReference>
<evidence type="ECO:0000256" key="3">
    <source>
        <dbReference type="ARBA" id="ARBA00022840"/>
    </source>
</evidence>
<evidence type="ECO:0000259" key="4">
    <source>
        <dbReference type="PROSITE" id="PS50893"/>
    </source>
</evidence>
<evidence type="ECO:0000313" key="6">
    <source>
        <dbReference type="Proteomes" id="UP000315711"/>
    </source>
</evidence>
<dbReference type="InterPro" id="IPR003593">
    <property type="entry name" value="AAA+_ATPase"/>
</dbReference>
<dbReference type="InterPro" id="IPR003439">
    <property type="entry name" value="ABC_transporter-like_ATP-bd"/>
</dbReference>
<proteinExistence type="predicted"/>
<dbReference type="OrthoDB" id="9802264at2"/>
<comment type="caution">
    <text evidence="5">The sequence shown here is derived from an EMBL/GenBank/DDBJ whole genome shotgun (WGS) entry which is preliminary data.</text>
</comment>
<keyword evidence="2" id="KW-0547">Nucleotide-binding</keyword>
<dbReference type="SUPFAM" id="SSF52540">
    <property type="entry name" value="P-loop containing nucleoside triphosphate hydrolases"/>
    <property type="match status" value="1"/>
</dbReference>
<evidence type="ECO:0000256" key="1">
    <source>
        <dbReference type="ARBA" id="ARBA00022448"/>
    </source>
</evidence>
<dbReference type="CDD" id="cd03293">
    <property type="entry name" value="ABC_NrtD_SsuB_transporters"/>
    <property type="match status" value="1"/>
</dbReference>
<keyword evidence="6" id="KW-1185">Reference proteome</keyword>
<dbReference type="PANTHER" id="PTHR42788">
    <property type="entry name" value="TAURINE IMPORT ATP-BINDING PROTEIN-RELATED"/>
    <property type="match status" value="1"/>
</dbReference>
<dbReference type="SMART" id="SM00382">
    <property type="entry name" value="AAA"/>
    <property type="match status" value="1"/>
</dbReference>
<dbReference type="InterPro" id="IPR027417">
    <property type="entry name" value="P-loop_NTPase"/>
</dbReference>
<dbReference type="Proteomes" id="UP000315711">
    <property type="component" value="Unassembled WGS sequence"/>
</dbReference>
<keyword evidence="3 5" id="KW-0067">ATP-binding</keyword>
<dbReference type="PANTHER" id="PTHR42788:SF2">
    <property type="entry name" value="ABC TRANSPORTER ATP-BINDING PROTEIN"/>
    <property type="match status" value="1"/>
</dbReference>
<dbReference type="GO" id="GO:0016887">
    <property type="term" value="F:ATP hydrolysis activity"/>
    <property type="evidence" value="ECO:0007669"/>
    <property type="project" value="InterPro"/>
</dbReference>